<evidence type="ECO:0000313" key="1">
    <source>
        <dbReference type="EMBL" id="CBF87188.1"/>
    </source>
</evidence>
<dbReference type="EMBL" id="BN001307">
    <property type="protein sequence ID" value="CBF87188.1"/>
    <property type="molecule type" value="Genomic_DNA"/>
</dbReference>
<gene>
    <name evidence="1" type="ORF">ANIA_11351</name>
</gene>
<name>C8VKM7_EMENI</name>
<dbReference type="Proteomes" id="UP000000560">
    <property type="component" value="Chromosome VII"/>
</dbReference>
<proteinExistence type="predicted"/>
<accession>C8VKM7</accession>
<dbReference type="HOGENOM" id="CLU_3429974_0_0_1"/>
<protein>
    <submittedName>
        <fullName evidence="1">Uncharacterized protein</fullName>
    </submittedName>
</protein>
<reference evidence="2" key="2">
    <citation type="journal article" date="2009" name="Fungal Genet. Biol.">
        <title>The 2008 update of the Aspergillus nidulans genome annotation: a community effort.</title>
        <authorList>
            <person name="Wortman J.R."/>
            <person name="Gilsenan J.M."/>
            <person name="Joardar V."/>
            <person name="Deegan J."/>
            <person name="Clutterbuck J."/>
            <person name="Andersen M.R."/>
            <person name="Archer D."/>
            <person name="Bencina M."/>
            <person name="Braus G."/>
            <person name="Coutinho P."/>
            <person name="von Dohren H."/>
            <person name="Doonan J."/>
            <person name="Driessen A.J."/>
            <person name="Durek P."/>
            <person name="Espeso E."/>
            <person name="Fekete E."/>
            <person name="Flipphi M."/>
            <person name="Estrada C.G."/>
            <person name="Geysens S."/>
            <person name="Goldman G."/>
            <person name="de Groot P.W."/>
            <person name="Hansen K."/>
            <person name="Harris S.D."/>
            <person name="Heinekamp T."/>
            <person name="Helmstaedt K."/>
            <person name="Henrissat B."/>
            <person name="Hofmann G."/>
            <person name="Homan T."/>
            <person name="Horio T."/>
            <person name="Horiuchi H."/>
            <person name="James S."/>
            <person name="Jones M."/>
            <person name="Karaffa L."/>
            <person name="Karanyi Z."/>
            <person name="Kato M."/>
            <person name="Keller N."/>
            <person name="Kelly D.E."/>
            <person name="Kiel J.A."/>
            <person name="Kim J.M."/>
            <person name="van der Klei I.J."/>
            <person name="Klis F.M."/>
            <person name="Kovalchuk A."/>
            <person name="Krasevec N."/>
            <person name="Kubicek C.P."/>
            <person name="Liu B."/>
            <person name="Maccabe A."/>
            <person name="Meyer V."/>
            <person name="Mirabito P."/>
            <person name="Miskei M."/>
            <person name="Mos M."/>
            <person name="Mullins J."/>
            <person name="Nelson D.R."/>
            <person name="Nielsen J."/>
            <person name="Oakley B.R."/>
            <person name="Osmani S.A."/>
            <person name="Pakula T."/>
            <person name="Paszewski A."/>
            <person name="Paulsen I."/>
            <person name="Pilsyk S."/>
            <person name="Pocsi I."/>
            <person name="Punt P.J."/>
            <person name="Ram A.F."/>
            <person name="Ren Q."/>
            <person name="Robellet X."/>
            <person name="Robson G."/>
            <person name="Seiboth B."/>
            <person name="van Solingen P."/>
            <person name="Specht T."/>
            <person name="Sun J."/>
            <person name="Taheri-Talesh N."/>
            <person name="Takeshita N."/>
            <person name="Ussery D."/>
            <person name="vanKuyk P.A."/>
            <person name="Visser H."/>
            <person name="van de Vondervoort P.J."/>
            <person name="de Vries R.P."/>
            <person name="Walton J."/>
            <person name="Xiang X."/>
            <person name="Xiong Y."/>
            <person name="Zeng A.P."/>
            <person name="Brandt B.W."/>
            <person name="Cornell M.J."/>
            <person name="van den Hondel C.A."/>
            <person name="Visser J."/>
            <person name="Oliver S.G."/>
            <person name="Turner G."/>
        </authorList>
    </citation>
    <scope>GENOME REANNOTATION</scope>
    <source>
        <strain evidence="2">FGSC A4 / ATCC 38163 / CBS 112.46 / NRRL 194 / M139</strain>
    </source>
</reference>
<dbReference type="InParanoid" id="C8VKM7"/>
<sequence>MHKCHKYVVQYHLFSLEIE</sequence>
<reference evidence="2" key="1">
    <citation type="journal article" date="2005" name="Nature">
        <title>Sequencing of Aspergillus nidulans and comparative analysis with A. fumigatus and A. oryzae.</title>
        <authorList>
            <person name="Galagan J.E."/>
            <person name="Calvo S.E."/>
            <person name="Cuomo C."/>
            <person name="Ma L.J."/>
            <person name="Wortman J.R."/>
            <person name="Batzoglou S."/>
            <person name="Lee S.I."/>
            <person name="Basturkmen M."/>
            <person name="Spevak C.C."/>
            <person name="Clutterbuck J."/>
            <person name="Kapitonov V."/>
            <person name="Jurka J."/>
            <person name="Scazzocchio C."/>
            <person name="Farman M."/>
            <person name="Butler J."/>
            <person name="Purcell S."/>
            <person name="Harris S."/>
            <person name="Braus G.H."/>
            <person name="Draht O."/>
            <person name="Busch S."/>
            <person name="D'Enfert C."/>
            <person name="Bouchier C."/>
            <person name="Goldman G.H."/>
            <person name="Bell-Pedersen D."/>
            <person name="Griffiths-Jones S."/>
            <person name="Doonan J.H."/>
            <person name="Yu J."/>
            <person name="Vienken K."/>
            <person name="Pain A."/>
            <person name="Freitag M."/>
            <person name="Selker E.U."/>
            <person name="Archer D.B."/>
            <person name="Penalva M.A."/>
            <person name="Oakley B.R."/>
            <person name="Momany M."/>
            <person name="Tanaka T."/>
            <person name="Kumagai T."/>
            <person name="Asai K."/>
            <person name="Machida M."/>
            <person name="Nierman W.C."/>
            <person name="Denning D.W."/>
            <person name="Caddick M."/>
            <person name="Hynes M."/>
            <person name="Paoletti M."/>
            <person name="Fischer R."/>
            <person name="Miller B."/>
            <person name="Dyer P."/>
            <person name="Sachs M.S."/>
            <person name="Osmani S.A."/>
            <person name="Birren B.W."/>
        </authorList>
    </citation>
    <scope>NUCLEOTIDE SEQUENCE [LARGE SCALE GENOMIC DNA]</scope>
    <source>
        <strain evidence="2">FGSC A4 / ATCC 38163 / CBS 112.46 / NRRL 194 / M139</strain>
    </source>
</reference>
<dbReference type="AlphaFoldDB" id="C8VKM7"/>
<evidence type="ECO:0000313" key="2">
    <source>
        <dbReference type="Proteomes" id="UP000000560"/>
    </source>
</evidence>
<organism evidence="1 2">
    <name type="scientific">Emericella nidulans (strain FGSC A4 / ATCC 38163 / CBS 112.46 / NRRL 194 / M139)</name>
    <name type="common">Aspergillus nidulans</name>
    <dbReference type="NCBI Taxonomy" id="227321"/>
    <lineage>
        <taxon>Eukaryota</taxon>
        <taxon>Fungi</taxon>
        <taxon>Dikarya</taxon>
        <taxon>Ascomycota</taxon>
        <taxon>Pezizomycotina</taxon>
        <taxon>Eurotiomycetes</taxon>
        <taxon>Eurotiomycetidae</taxon>
        <taxon>Eurotiales</taxon>
        <taxon>Aspergillaceae</taxon>
        <taxon>Aspergillus</taxon>
        <taxon>Aspergillus subgen. Nidulantes</taxon>
    </lineage>
</organism>
<keyword evidence="2" id="KW-1185">Reference proteome</keyword>